<keyword evidence="4" id="KW-1185">Reference proteome</keyword>
<dbReference type="PANTHER" id="PTHR21248">
    <property type="entry name" value="CARDIOLIPIN SYNTHASE"/>
    <property type="match status" value="1"/>
</dbReference>
<comment type="caution">
    <text evidence="3">The sequence shown here is derived from an EMBL/GenBank/DDBJ whole genome shotgun (WGS) entry which is preliminary data.</text>
</comment>
<dbReference type="SUPFAM" id="SSF56024">
    <property type="entry name" value="Phospholipase D/nuclease"/>
    <property type="match status" value="1"/>
</dbReference>
<dbReference type="RefSeq" id="WP_154433162.1">
    <property type="nucleotide sequence ID" value="NZ_VUMS01000048.1"/>
</dbReference>
<dbReference type="Gene3D" id="3.30.870.10">
    <property type="entry name" value="Endonuclease Chain A"/>
    <property type="match status" value="1"/>
</dbReference>
<keyword evidence="1" id="KW-0472">Membrane</keyword>
<sequence length="300" mass="35476">MKKFGKMIKGILKIWFFYLIVCLAILPLYHKRADEENRECERVLNMAGQERILNIENNVDALVWRLRLIESAKENIMLSIFDFRDDNSGQDMMAALLNAADRGVKVQILVDGINGTLYLKGSRNFRELTSHENVEVKLYNPITLIKPWKNNYRMHDKYLIADDFAYILGGRNTDDLFLGNYIDSYNEDRDILVYETVPGEGNSYIQIQDYFKKVWNLSCCRMYRKHEGINGRLREHYQEVREKHSEAFCEIDWFEETIETESIELCTNPIDPDNKQPQVWNRMVNEMEEADNILILMLYK</sequence>
<dbReference type="AlphaFoldDB" id="A0A7X2P5F7"/>
<evidence type="ECO:0000313" key="3">
    <source>
        <dbReference type="EMBL" id="MST67843.1"/>
    </source>
</evidence>
<organism evidence="3 4">
    <name type="scientific">Oliverpabstia intestinalis</name>
    <dbReference type="NCBI Taxonomy" id="2606633"/>
    <lineage>
        <taxon>Bacteria</taxon>
        <taxon>Bacillati</taxon>
        <taxon>Bacillota</taxon>
        <taxon>Clostridia</taxon>
        <taxon>Lachnospirales</taxon>
        <taxon>Lachnospiraceae</taxon>
        <taxon>Oliverpabstia</taxon>
    </lineage>
</organism>
<keyword evidence="1" id="KW-1133">Transmembrane helix</keyword>
<dbReference type="GO" id="GO:0032049">
    <property type="term" value="P:cardiolipin biosynthetic process"/>
    <property type="evidence" value="ECO:0007669"/>
    <property type="project" value="UniProtKB-ARBA"/>
</dbReference>
<protein>
    <recommendedName>
        <fullName evidence="2">PLD phosphodiesterase domain-containing protein</fullName>
    </recommendedName>
</protein>
<keyword evidence="1" id="KW-0812">Transmembrane</keyword>
<dbReference type="GO" id="GO:0030572">
    <property type="term" value="F:phosphatidyltransferase activity"/>
    <property type="evidence" value="ECO:0007669"/>
    <property type="project" value="UniProtKB-ARBA"/>
</dbReference>
<dbReference type="InterPro" id="IPR025202">
    <property type="entry name" value="PLD-like_dom"/>
</dbReference>
<dbReference type="PROSITE" id="PS50035">
    <property type="entry name" value="PLD"/>
    <property type="match status" value="1"/>
</dbReference>
<accession>A0A7X2P5F7</accession>
<dbReference type="EMBL" id="VUMS01000048">
    <property type="protein sequence ID" value="MST67843.1"/>
    <property type="molecule type" value="Genomic_DNA"/>
</dbReference>
<gene>
    <name evidence="3" type="ORF">FYJ57_14305</name>
</gene>
<evidence type="ECO:0000259" key="2">
    <source>
        <dbReference type="PROSITE" id="PS50035"/>
    </source>
</evidence>
<feature type="transmembrane region" description="Helical" evidence="1">
    <location>
        <begin position="12"/>
        <end position="30"/>
    </location>
</feature>
<reference evidence="3 4" key="1">
    <citation type="submission" date="2019-08" db="EMBL/GenBank/DDBJ databases">
        <title>In-depth cultivation of the pig gut microbiome towards novel bacterial diversity and tailored functional studies.</title>
        <authorList>
            <person name="Wylensek D."/>
            <person name="Hitch T.C.A."/>
            <person name="Clavel T."/>
        </authorList>
    </citation>
    <scope>NUCLEOTIDE SEQUENCE [LARGE SCALE GENOMIC DNA]</scope>
    <source>
        <strain evidence="3 4">BSM-380-WT-5A</strain>
    </source>
</reference>
<evidence type="ECO:0000256" key="1">
    <source>
        <dbReference type="SAM" id="Phobius"/>
    </source>
</evidence>
<name>A0A7X2P5F7_9FIRM</name>
<feature type="domain" description="PLD phosphodiesterase" evidence="2">
    <location>
        <begin position="150"/>
        <end position="177"/>
    </location>
</feature>
<dbReference type="Pfam" id="PF13091">
    <property type="entry name" value="PLDc_2"/>
    <property type="match status" value="1"/>
</dbReference>
<evidence type="ECO:0000313" key="4">
    <source>
        <dbReference type="Proteomes" id="UP000440513"/>
    </source>
</evidence>
<dbReference type="InterPro" id="IPR001736">
    <property type="entry name" value="PLipase_D/transphosphatidylase"/>
</dbReference>
<dbReference type="Proteomes" id="UP000440513">
    <property type="component" value="Unassembled WGS sequence"/>
</dbReference>
<proteinExistence type="predicted"/>
<dbReference type="PANTHER" id="PTHR21248:SF12">
    <property type="entry name" value="CARDIOLIPIN SYNTHASE C"/>
    <property type="match status" value="1"/>
</dbReference>